<name>A0A0R0LXC0_9MICR</name>
<feature type="non-terminal residue" evidence="4">
    <location>
        <position position="163"/>
    </location>
</feature>
<evidence type="ECO:0000256" key="2">
    <source>
        <dbReference type="ARBA" id="ARBA00022801"/>
    </source>
</evidence>
<dbReference type="SUPFAM" id="SSF53254">
    <property type="entry name" value="Phosphoglycerate mutase-like"/>
    <property type="match status" value="1"/>
</dbReference>
<sequence>MLKTFIFFFLNYFVQTFSLHDKKPLKKYLPYCQAFHNHIPQKNGMQFLKLIVIHRHGDRTPMKTLTKINDNCINCNIKRKLKDLYKIEGCFLEKCIDGALTKKGYKQMINLGKFIKENYFKNEKISMNDLTLRATLVPRTHSSLNGLVTGLFLNSSTSEIIPD</sequence>
<organism evidence="4 5">
    <name type="scientific">Pseudoloma neurophilia</name>
    <dbReference type="NCBI Taxonomy" id="146866"/>
    <lineage>
        <taxon>Eukaryota</taxon>
        <taxon>Fungi</taxon>
        <taxon>Fungi incertae sedis</taxon>
        <taxon>Microsporidia</taxon>
        <taxon>Pseudoloma</taxon>
    </lineage>
</organism>
<keyword evidence="2" id="KW-0378">Hydrolase</keyword>
<proteinExistence type="inferred from homology"/>
<dbReference type="OrthoDB" id="10257284at2759"/>
<dbReference type="InterPro" id="IPR029033">
    <property type="entry name" value="His_PPase_superfam"/>
</dbReference>
<accession>A0A0R0LXC0</accession>
<feature type="chain" id="PRO_5006398986" evidence="3">
    <location>
        <begin position="17"/>
        <end position="163"/>
    </location>
</feature>
<dbReference type="Proteomes" id="UP000051530">
    <property type="component" value="Unassembled WGS sequence"/>
</dbReference>
<evidence type="ECO:0000256" key="1">
    <source>
        <dbReference type="ARBA" id="ARBA00005375"/>
    </source>
</evidence>
<keyword evidence="3" id="KW-0732">Signal</keyword>
<evidence type="ECO:0000256" key="3">
    <source>
        <dbReference type="SAM" id="SignalP"/>
    </source>
</evidence>
<comment type="similarity">
    <text evidence="1">Belongs to the histidine acid phosphatase family.</text>
</comment>
<protein>
    <submittedName>
        <fullName evidence="4">Lysosomal &amp; prostatic acid phosphatase</fullName>
    </submittedName>
</protein>
<dbReference type="AlphaFoldDB" id="A0A0R0LXC0"/>
<dbReference type="VEuPathDB" id="MicrosporidiaDB:M153_4710005905"/>
<gene>
    <name evidence="4" type="ORF">M153_4710005905</name>
</gene>
<evidence type="ECO:0000313" key="4">
    <source>
        <dbReference type="EMBL" id="KRH93955.1"/>
    </source>
</evidence>
<dbReference type="InterPro" id="IPR050645">
    <property type="entry name" value="Histidine_acid_phosphatase"/>
</dbReference>
<dbReference type="InterPro" id="IPR000560">
    <property type="entry name" value="His_Pase_clade-2"/>
</dbReference>
<feature type="signal peptide" evidence="3">
    <location>
        <begin position="1"/>
        <end position="16"/>
    </location>
</feature>
<dbReference type="GO" id="GO:0016791">
    <property type="term" value="F:phosphatase activity"/>
    <property type="evidence" value="ECO:0007669"/>
    <property type="project" value="TreeGrafter"/>
</dbReference>
<comment type="caution">
    <text evidence="4">The sequence shown here is derived from an EMBL/GenBank/DDBJ whole genome shotgun (WGS) entry which is preliminary data.</text>
</comment>
<dbReference type="PANTHER" id="PTHR11567:SF110">
    <property type="entry name" value="2-PHOSPHOXYLOSE PHOSPHATASE 1"/>
    <property type="match status" value="1"/>
</dbReference>
<keyword evidence="5" id="KW-1185">Reference proteome</keyword>
<dbReference type="Gene3D" id="3.40.50.1240">
    <property type="entry name" value="Phosphoglycerate mutase-like"/>
    <property type="match status" value="1"/>
</dbReference>
<dbReference type="Pfam" id="PF00328">
    <property type="entry name" value="His_Phos_2"/>
    <property type="match status" value="1"/>
</dbReference>
<dbReference type="PANTHER" id="PTHR11567">
    <property type="entry name" value="ACID PHOSPHATASE-RELATED"/>
    <property type="match status" value="1"/>
</dbReference>
<reference evidence="4 5" key="1">
    <citation type="submission" date="2015-07" db="EMBL/GenBank/DDBJ databases">
        <title>The genome of Pseudoloma neurophilia, a relevant intracellular parasite of the zebrafish.</title>
        <authorList>
            <person name="Ndikumana S."/>
            <person name="Pelin A."/>
            <person name="Sanders J."/>
            <person name="Corradi N."/>
        </authorList>
    </citation>
    <scope>NUCLEOTIDE SEQUENCE [LARGE SCALE GENOMIC DNA]</scope>
    <source>
        <strain evidence="4 5">MK1</strain>
    </source>
</reference>
<dbReference type="EMBL" id="LGUB01000171">
    <property type="protein sequence ID" value="KRH93955.1"/>
    <property type="molecule type" value="Genomic_DNA"/>
</dbReference>
<evidence type="ECO:0000313" key="5">
    <source>
        <dbReference type="Proteomes" id="UP000051530"/>
    </source>
</evidence>